<evidence type="ECO:0000313" key="1">
    <source>
        <dbReference type="EMBL" id="HGS21789.1"/>
    </source>
</evidence>
<organism evidence="1">
    <name type="scientific">Anaerolinea thermolimosa</name>
    <dbReference type="NCBI Taxonomy" id="229919"/>
    <lineage>
        <taxon>Bacteria</taxon>
        <taxon>Bacillati</taxon>
        <taxon>Chloroflexota</taxon>
        <taxon>Anaerolineae</taxon>
        <taxon>Anaerolineales</taxon>
        <taxon>Anaerolineaceae</taxon>
        <taxon>Anaerolinea</taxon>
    </lineage>
</organism>
<accession>A0A7C4PLX5</accession>
<protein>
    <submittedName>
        <fullName evidence="1">Histidinol-phosphatase</fullName>
    </submittedName>
</protein>
<dbReference type="Gene3D" id="3.20.20.140">
    <property type="entry name" value="Metal-dependent hydrolases"/>
    <property type="match status" value="1"/>
</dbReference>
<dbReference type="PANTHER" id="PTHR42924:SF3">
    <property type="entry name" value="POLYMERASE_HISTIDINOL PHOSPHATASE N-TERMINAL DOMAIN-CONTAINING PROTEIN"/>
    <property type="match status" value="1"/>
</dbReference>
<gene>
    <name evidence="1" type="ORF">ENT37_07955</name>
</gene>
<dbReference type="InterPro" id="IPR016195">
    <property type="entry name" value="Pol/histidinol_Pase-like"/>
</dbReference>
<dbReference type="AlphaFoldDB" id="A0A7C4PLX5"/>
<dbReference type="GO" id="GO:0035312">
    <property type="term" value="F:5'-3' DNA exonuclease activity"/>
    <property type="evidence" value="ECO:0007669"/>
    <property type="project" value="TreeGrafter"/>
</dbReference>
<proteinExistence type="predicted"/>
<dbReference type="SUPFAM" id="SSF89550">
    <property type="entry name" value="PHP domain-like"/>
    <property type="match status" value="1"/>
</dbReference>
<dbReference type="CDD" id="cd07432">
    <property type="entry name" value="PHP_HisPPase"/>
    <property type="match status" value="1"/>
</dbReference>
<dbReference type="PANTHER" id="PTHR42924">
    <property type="entry name" value="EXONUCLEASE"/>
    <property type="match status" value="1"/>
</dbReference>
<name>A0A7C4PLX5_9CHLR</name>
<sequence>MIPPLIVETAIERGIGLVAITDHNATANIQAVQRASRGTELTVLPGMELQTLEEVHVVCLFDSLEQSLAFQAMVDRVLPEIPNNVEFFGEQFVVDETGEFIRREDRLLLTSTQWTLRQAWEAVHGLGGLMIPAHVNRKANGLLAILGLVPDDVPIEMLEISLHTTPEQAYQDFPAIRGYPLIQDGDAHFLEDIRGLNELSVAEITVDEIRRAVLGRDGRSHQVLKG</sequence>
<dbReference type="InterPro" id="IPR052018">
    <property type="entry name" value="PHP_domain"/>
</dbReference>
<reference evidence="1" key="1">
    <citation type="journal article" date="2020" name="mSystems">
        <title>Genome- and Community-Level Interaction Insights into Carbon Utilization and Element Cycling Functions of Hydrothermarchaeota in Hydrothermal Sediment.</title>
        <authorList>
            <person name="Zhou Z."/>
            <person name="Liu Y."/>
            <person name="Xu W."/>
            <person name="Pan J."/>
            <person name="Luo Z.H."/>
            <person name="Li M."/>
        </authorList>
    </citation>
    <scope>NUCLEOTIDE SEQUENCE [LARGE SCALE GENOMIC DNA]</scope>
    <source>
        <strain evidence="1">SpSt-573</strain>
    </source>
</reference>
<dbReference type="EMBL" id="DSYK01000395">
    <property type="protein sequence ID" value="HGS21789.1"/>
    <property type="molecule type" value="Genomic_DNA"/>
</dbReference>
<dbReference type="GO" id="GO:0004534">
    <property type="term" value="F:5'-3' RNA exonuclease activity"/>
    <property type="evidence" value="ECO:0007669"/>
    <property type="project" value="TreeGrafter"/>
</dbReference>
<comment type="caution">
    <text evidence="1">The sequence shown here is derived from an EMBL/GenBank/DDBJ whole genome shotgun (WGS) entry which is preliminary data.</text>
</comment>